<keyword evidence="7" id="KW-1185">Reference proteome</keyword>
<dbReference type="Proteomes" id="UP000276301">
    <property type="component" value="Unassembled WGS sequence"/>
</dbReference>
<accession>A0A498CZ03</accession>
<dbReference type="PROSITE" id="PS50977">
    <property type="entry name" value="HTH_TETR_2"/>
    <property type="match status" value="1"/>
</dbReference>
<evidence type="ECO:0000256" key="2">
    <source>
        <dbReference type="ARBA" id="ARBA00023125"/>
    </source>
</evidence>
<dbReference type="Pfam" id="PF00440">
    <property type="entry name" value="TetR_N"/>
    <property type="match status" value="1"/>
</dbReference>
<comment type="caution">
    <text evidence="6">The sequence shown here is derived from an EMBL/GenBank/DDBJ whole genome shotgun (WGS) entry which is preliminary data.</text>
</comment>
<dbReference type="GO" id="GO:0003700">
    <property type="term" value="F:DNA-binding transcription factor activity"/>
    <property type="evidence" value="ECO:0007669"/>
    <property type="project" value="TreeGrafter"/>
</dbReference>
<keyword evidence="1" id="KW-0805">Transcription regulation</keyword>
<dbReference type="InterPro" id="IPR009057">
    <property type="entry name" value="Homeodomain-like_sf"/>
</dbReference>
<protein>
    <submittedName>
        <fullName evidence="6">TetR/AcrR family transcriptional regulator</fullName>
    </submittedName>
</protein>
<name>A0A498CZ03_9FIRM</name>
<evidence type="ECO:0000256" key="1">
    <source>
        <dbReference type="ARBA" id="ARBA00023015"/>
    </source>
</evidence>
<keyword evidence="2 4" id="KW-0238">DNA-binding</keyword>
<dbReference type="PANTHER" id="PTHR30055">
    <property type="entry name" value="HTH-TYPE TRANSCRIPTIONAL REGULATOR RUTR"/>
    <property type="match status" value="1"/>
</dbReference>
<gene>
    <name evidence="6" type="ORF">D4A47_06760</name>
</gene>
<reference evidence="6 7" key="1">
    <citation type="submission" date="2018-10" db="EMBL/GenBank/DDBJ databases">
        <title>Anaerotruncus faecis sp. nov., isolated from human feces.</title>
        <authorList>
            <person name="Wang Y.-J."/>
        </authorList>
    </citation>
    <scope>NUCLEOTIDE SEQUENCE [LARGE SCALE GENOMIC DNA]</scope>
    <source>
        <strain evidence="6 7">22A2-44</strain>
    </source>
</reference>
<evidence type="ECO:0000256" key="4">
    <source>
        <dbReference type="PROSITE-ProRule" id="PRU00335"/>
    </source>
</evidence>
<sequence>MKTCRDMVSERGLSSLDMRSVAKACHVALGSLYNYFPSKDALVTATIESVWQDIFHMEQCCEQKPFPEYVRWIFDSVRQGTREYPHFFTAHSISVASSAKEQARKTMEQYFSHMKAGMAQSLRADPTVRRDAFSASFSESDLIDFVLSNLLTLLARQEDDCEVLLEVIRRVLCPA</sequence>
<organism evidence="6 7">
    <name type="scientific">Anaerotruncus massiliensis</name>
    <name type="common">ex Liu et al. 2021</name>
    <dbReference type="NCBI Taxonomy" id="2321404"/>
    <lineage>
        <taxon>Bacteria</taxon>
        <taxon>Bacillati</taxon>
        <taxon>Bacillota</taxon>
        <taxon>Clostridia</taxon>
        <taxon>Eubacteriales</taxon>
        <taxon>Oscillospiraceae</taxon>
        <taxon>Anaerotruncus</taxon>
    </lineage>
</organism>
<evidence type="ECO:0000256" key="3">
    <source>
        <dbReference type="ARBA" id="ARBA00023163"/>
    </source>
</evidence>
<evidence type="ECO:0000313" key="6">
    <source>
        <dbReference type="EMBL" id="RLL11598.1"/>
    </source>
</evidence>
<proteinExistence type="predicted"/>
<dbReference type="PANTHER" id="PTHR30055:SF234">
    <property type="entry name" value="HTH-TYPE TRANSCRIPTIONAL REGULATOR BETI"/>
    <property type="match status" value="1"/>
</dbReference>
<dbReference type="SUPFAM" id="SSF46689">
    <property type="entry name" value="Homeodomain-like"/>
    <property type="match status" value="1"/>
</dbReference>
<feature type="domain" description="HTH tetR-type" evidence="5">
    <location>
        <begin position="1"/>
        <end position="54"/>
    </location>
</feature>
<dbReference type="EMBL" id="RCHT01000008">
    <property type="protein sequence ID" value="RLL11598.1"/>
    <property type="molecule type" value="Genomic_DNA"/>
</dbReference>
<evidence type="ECO:0000259" key="5">
    <source>
        <dbReference type="PROSITE" id="PS50977"/>
    </source>
</evidence>
<dbReference type="InterPro" id="IPR001647">
    <property type="entry name" value="HTH_TetR"/>
</dbReference>
<dbReference type="AlphaFoldDB" id="A0A498CZ03"/>
<dbReference type="InterPro" id="IPR050109">
    <property type="entry name" value="HTH-type_TetR-like_transc_reg"/>
</dbReference>
<feature type="DNA-binding region" description="H-T-H motif" evidence="4">
    <location>
        <begin position="17"/>
        <end position="36"/>
    </location>
</feature>
<dbReference type="Gene3D" id="1.10.357.10">
    <property type="entry name" value="Tetracycline Repressor, domain 2"/>
    <property type="match status" value="1"/>
</dbReference>
<evidence type="ECO:0000313" key="7">
    <source>
        <dbReference type="Proteomes" id="UP000276301"/>
    </source>
</evidence>
<keyword evidence="3" id="KW-0804">Transcription</keyword>
<dbReference type="GO" id="GO:0000976">
    <property type="term" value="F:transcription cis-regulatory region binding"/>
    <property type="evidence" value="ECO:0007669"/>
    <property type="project" value="TreeGrafter"/>
</dbReference>